<dbReference type="Pfam" id="PF00067">
    <property type="entry name" value="p450"/>
    <property type="match status" value="1"/>
</dbReference>
<comment type="similarity">
    <text evidence="2 9">Belongs to the cytochrome P450 family.</text>
</comment>
<comment type="cofactor">
    <cofactor evidence="1 8">
        <name>heme</name>
        <dbReference type="ChEBI" id="CHEBI:30413"/>
    </cofactor>
</comment>
<reference evidence="10" key="1">
    <citation type="submission" date="2020-01" db="EMBL/GenBank/DDBJ databases">
        <authorList>
            <consortium name="DOE Joint Genome Institute"/>
            <person name="Haridas S."/>
            <person name="Albert R."/>
            <person name="Binder M."/>
            <person name="Bloem J."/>
            <person name="Labutti K."/>
            <person name="Salamov A."/>
            <person name="Andreopoulos B."/>
            <person name="Baker S.E."/>
            <person name="Barry K."/>
            <person name="Bills G."/>
            <person name="Bluhm B.H."/>
            <person name="Cannon C."/>
            <person name="Castanera R."/>
            <person name="Culley D.E."/>
            <person name="Daum C."/>
            <person name="Ezra D."/>
            <person name="Gonzalez J.B."/>
            <person name="Henrissat B."/>
            <person name="Kuo A."/>
            <person name="Liang C."/>
            <person name="Lipzen A."/>
            <person name="Lutzoni F."/>
            <person name="Magnuson J."/>
            <person name="Mondo S."/>
            <person name="Nolan M."/>
            <person name="Ohm R."/>
            <person name="Pangilinan J."/>
            <person name="Park H.-J."/>
            <person name="Ramirez L."/>
            <person name="Alfaro M."/>
            <person name="Sun H."/>
            <person name="Tritt A."/>
            <person name="Yoshinaga Y."/>
            <person name="Zwiers L.-H."/>
            <person name="Turgeon B.G."/>
            <person name="Goodwin S.B."/>
            <person name="Spatafora J.W."/>
            <person name="Crous P.W."/>
            <person name="Grigoriev I.V."/>
        </authorList>
    </citation>
    <scope>NUCLEOTIDE SEQUENCE</scope>
    <source>
        <strain evidence="10">CBS 394.84</strain>
    </source>
</reference>
<keyword evidence="6 8" id="KW-0408">Iron</keyword>
<dbReference type="InterPro" id="IPR017972">
    <property type="entry name" value="Cyt_P450_CS"/>
</dbReference>
<dbReference type="PANTHER" id="PTHR24292">
    <property type="entry name" value="CYTOCHROME P450"/>
    <property type="match status" value="1"/>
</dbReference>
<dbReference type="OrthoDB" id="1470350at2759"/>
<evidence type="ECO:0000256" key="5">
    <source>
        <dbReference type="ARBA" id="ARBA00023002"/>
    </source>
</evidence>
<evidence type="ECO:0000256" key="4">
    <source>
        <dbReference type="ARBA" id="ARBA00022723"/>
    </source>
</evidence>
<sequence length="574" mass="65622">MGRYLATTVGILVISFVAYNCLKLKRLVHSAKSTGLPYVIVPFLETEVLSQLVTPLLRNYYLTHLEKGEGWPRWCRFMIKDWTWEDKRRAFQDHGDVFLAVSPQGIICYCADANMAFDVMNRRYDFIKPRDKYQMLEPYGPNVVTAEGGTYRFHVRMVAPSFGDITGVNDLVWQETLRQTGLLMDRWTNVTPKELDTDINALTLAIISLAGFGQMLESVEEQKQDIPPGYKISFLAALRSTTQNILFLLLFPGWLLDLTPYAEANLAKQQLEKYLRTLIKRERAKEVNEKAELLSRTNLLHTVVNAVDTEGGDTETAGVVKKKTRFNEDEVMGNLFIYMLAGYETTANSIQYGILVLAAHQNVQTKCIEEIDRVYEEVALAGRHELSYNEDFAKLEYIFGFMYEVSRLYPGVILITKMCTSDQTMHLHDDRTNQTQAHVLPAGCRVYLSSPGVHYHEKYWKNSHEFDPTRWFTDKFSRQGGEEKHVVAADRTRQMRGTLLTFSDGARACLGRKFAQAEFMAFFATILRRFRVTFKDGADADRLRSDIVNKSAGKIVSLTPLPGFPIELRQRVLA</sequence>
<evidence type="ECO:0000313" key="11">
    <source>
        <dbReference type="Proteomes" id="UP000800039"/>
    </source>
</evidence>
<dbReference type="PRINTS" id="PR00463">
    <property type="entry name" value="EP450I"/>
</dbReference>
<protein>
    <submittedName>
        <fullName evidence="10">Cytochrome P450 oxidoreductase</fullName>
    </submittedName>
</protein>
<evidence type="ECO:0000256" key="7">
    <source>
        <dbReference type="ARBA" id="ARBA00023033"/>
    </source>
</evidence>
<keyword evidence="3 8" id="KW-0349">Heme</keyword>
<dbReference type="AlphaFoldDB" id="A0A9P4GLH1"/>
<keyword evidence="4 8" id="KW-0479">Metal-binding</keyword>
<dbReference type="InterPro" id="IPR036396">
    <property type="entry name" value="Cyt_P450_sf"/>
</dbReference>
<dbReference type="GO" id="GO:0016705">
    <property type="term" value="F:oxidoreductase activity, acting on paired donors, with incorporation or reduction of molecular oxygen"/>
    <property type="evidence" value="ECO:0007669"/>
    <property type="project" value="InterPro"/>
</dbReference>
<evidence type="ECO:0000256" key="1">
    <source>
        <dbReference type="ARBA" id="ARBA00001971"/>
    </source>
</evidence>
<evidence type="ECO:0000256" key="6">
    <source>
        <dbReference type="ARBA" id="ARBA00023004"/>
    </source>
</evidence>
<proteinExistence type="inferred from homology"/>
<dbReference type="GO" id="GO:0005506">
    <property type="term" value="F:iron ion binding"/>
    <property type="evidence" value="ECO:0007669"/>
    <property type="project" value="InterPro"/>
</dbReference>
<dbReference type="PRINTS" id="PR00385">
    <property type="entry name" value="P450"/>
</dbReference>
<evidence type="ECO:0000256" key="2">
    <source>
        <dbReference type="ARBA" id="ARBA00010617"/>
    </source>
</evidence>
<evidence type="ECO:0000256" key="8">
    <source>
        <dbReference type="PIRSR" id="PIRSR602401-1"/>
    </source>
</evidence>
<dbReference type="RefSeq" id="XP_040789937.1">
    <property type="nucleotide sequence ID" value="XM_040936556.1"/>
</dbReference>
<dbReference type="GO" id="GO:0020037">
    <property type="term" value="F:heme binding"/>
    <property type="evidence" value="ECO:0007669"/>
    <property type="project" value="InterPro"/>
</dbReference>
<keyword evidence="7 9" id="KW-0503">Monooxygenase</keyword>
<dbReference type="GeneID" id="63853806"/>
<keyword evidence="5 9" id="KW-0560">Oxidoreductase</keyword>
<dbReference type="PROSITE" id="PS00086">
    <property type="entry name" value="CYTOCHROME_P450"/>
    <property type="match status" value="1"/>
</dbReference>
<dbReference type="SUPFAM" id="SSF48264">
    <property type="entry name" value="Cytochrome P450"/>
    <property type="match status" value="1"/>
</dbReference>
<dbReference type="GO" id="GO:0004497">
    <property type="term" value="F:monooxygenase activity"/>
    <property type="evidence" value="ECO:0007669"/>
    <property type="project" value="UniProtKB-KW"/>
</dbReference>
<organism evidence="10 11">
    <name type="scientific">Cucurbitaria berberidis CBS 394.84</name>
    <dbReference type="NCBI Taxonomy" id="1168544"/>
    <lineage>
        <taxon>Eukaryota</taxon>
        <taxon>Fungi</taxon>
        <taxon>Dikarya</taxon>
        <taxon>Ascomycota</taxon>
        <taxon>Pezizomycotina</taxon>
        <taxon>Dothideomycetes</taxon>
        <taxon>Pleosporomycetidae</taxon>
        <taxon>Pleosporales</taxon>
        <taxon>Pleosporineae</taxon>
        <taxon>Cucurbitariaceae</taxon>
        <taxon>Cucurbitaria</taxon>
    </lineage>
</organism>
<name>A0A9P4GLH1_9PLEO</name>
<dbReference type="EMBL" id="ML976615">
    <property type="protein sequence ID" value="KAF1847374.1"/>
    <property type="molecule type" value="Genomic_DNA"/>
</dbReference>
<dbReference type="PANTHER" id="PTHR24292:SF54">
    <property type="entry name" value="CYP9F3-RELATED"/>
    <property type="match status" value="1"/>
</dbReference>
<feature type="binding site" description="axial binding residue" evidence="8">
    <location>
        <position position="509"/>
    </location>
    <ligand>
        <name>heme</name>
        <dbReference type="ChEBI" id="CHEBI:30413"/>
    </ligand>
    <ligandPart>
        <name>Fe</name>
        <dbReference type="ChEBI" id="CHEBI:18248"/>
    </ligandPart>
</feature>
<dbReference type="InterPro" id="IPR002401">
    <property type="entry name" value="Cyt_P450_E_grp-I"/>
</dbReference>
<accession>A0A9P4GLH1</accession>
<dbReference type="Gene3D" id="1.10.630.10">
    <property type="entry name" value="Cytochrome P450"/>
    <property type="match status" value="1"/>
</dbReference>
<dbReference type="InterPro" id="IPR050476">
    <property type="entry name" value="Insect_CytP450_Detox"/>
</dbReference>
<dbReference type="Proteomes" id="UP000800039">
    <property type="component" value="Unassembled WGS sequence"/>
</dbReference>
<comment type="caution">
    <text evidence="10">The sequence shown here is derived from an EMBL/GenBank/DDBJ whole genome shotgun (WGS) entry which is preliminary data.</text>
</comment>
<gene>
    <name evidence="10" type="ORF">K460DRAFT_402735</name>
</gene>
<dbReference type="InterPro" id="IPR001128">
    <property type="entry name" value="Cyt_P450"/>
</dbReference>
<evidence type="ECO:0000256" key="9">
    <source>
        <dbReference type="RuleBase" id="RU000461"/>
    </source>
</evidence>
<evidence type="ECO:0000256" key="3">
    <source>
        <dbReference type="ARBA" id="ARBA00022617"/>
    </source>
</evidence>
<evidence type="ECO:0000313" key="10">
    <source>
        <dbReference type="EMBL" id="KAF1847374.1"/>
    </source>
</evidence>
<keyword evidence="11" id="KW-1185">Reference proteome</keyword>